<keyword evidence="1" id="KW-0732">Signal</keyword>
<sequence length="235" mass="25865">MTKTIYCFFFALVFSVTGAFAQLTIFNVSSSEITEKNKLSFQQQFEIQDVINSTTTATYGLGKFWEVGVNVFNINYERASHHFVHNDSSAVEPYAPLVLVNTQKLFKINKVLGIGIGGLIGTNLAHKKHLVYFTYTNLAASLADDHYKLAAGGYFANNGYLGEGPVEGVQLGLDAGIWYEKIHILADWLSGSHSKGQLSTGVGIYFLKHLPVSVGWQRSNADGSQGWVLQVTYVP</sequence>
<feature type="chain" id="PRO_5013364061" description="Outer membrane protein beta-barrel domain-containing protein" evidence="1">
    <location>
        <begin position="22"/>
        <end position="235"/>
    </location>
</feature>
<reference evidence="3" key="1">
    <citation type="submission" date="2017-02" db="EMBL/GenBank/DDBJ databases">
        <authorList>
            <person name="Varghese N."/>
            <person name="Submissions S."/>
        </authorList>
    </citation>
    <scope>NUCLEOTIDE SEQUENCE [LARGE SCALE GENOMIC DNA]</scope>
    <source>
        <strain evidence="3">DSM 22270</strain>
    </source>
</reference>
<dbReference type="RefSeq" id="WP_082213900.1">
    <property type="nucleotide sequence ID" value="NZ_FUZA01000001.1"/>
</dbReference>
<protein>
    <recommendedName>
        <fullName evidence="4">Outer membrane protein beta-barrel domain-containing protein</fullName>
    </recommendedName>
</protein>
<proteinExistence type="predicted"/>
<dbReference type="STRING" id="651661.SAMN05660293_01436"/>
<dbReference type="Proteomes" id="UP000190897">
    <property type="component" value="Unassembled WGS sequence"/>
</dbReference>
<evidence type="ECO:0000256" key="1">
    <source>
        <dbReference type="SAM" id="SignalP"/>
    </source>
</evidence>
<dbReference type="EMBL" id="FUZA01000001">
    <property type="protein sequence ID" value="SKB61494.1"/>
    <property type="molecule type" value="Genomic_DNA"/>
</dbReference>
<accession>A0A1T5CPY2</accession>
<gene>
    <name evidence="2" type="ORF">SAMN05660293_01436</name>
</gene>
<dbReference type="OrthoDB" id="9255899at2"/>
<evidence type="ECO:0000313" key="3">
    <source>
        <dbReference type="Proteomes" id="UP000190897"/>
    </source>
</evidence>
<evidence type="ECO:0008006" key="4">
    <source>
        <dbReference type="Google" id="ProtNLM"/>
    </source>
</evidence>
<name>A0A1T5CPY2_9BACT</name>
<keyword evidence="3" id="KW-1185">Reference proteome</keyword>
<feature type="signal peptide" evidence="1">
    <location>
        <begin position="1"/>
        <end position="21"/>
    </location>
</feature>
<evidence type="ECO:0000313" key="2">
    <source>
        <dbReference type="EMBL" id="SKB61494.1"/>
    </source>
</evidence>
<dbReference type="AlphaFoldDB" id="A0A1T5CPY2"/>
<organism evidence="2 3">
    <name type="scientific">Dyadobacter psychrophilus</name>
    <dbReference type="NCBI Taxonomy" id="651661"/>
    <lineage>
        <taxon>Bacteria</taxon>
        <taxon>Pseudomonadati</taxon>
        <taxon>Bacteroidota</taxon>
        <taxon>Cytophagia</taxon>
        <taxon>Cytophagales</taxon>
        <taxon>Spirosomataceae</taxon>
        <taxon>Dyadobacter</taxon>
    </lineage>
</organism>